<evidence type="ECO:0000313" key="2">
    <source>
        <dbReference type="EMBL" id="MCH98770.1"/>
    </source>
</evidence>
<sequence length="108" mass="12387">RRKTNPDNGADARVDRTTAGVARKHLDSRRNTTPQSPPEYEATRWRSLIVSPRENEKHYQIRYKPPHHEAVSPTKLANKIILFAPYQKILLGCERGASLGWNNTLDIE</sequence>
<keyword evidence="3" id="KW-1185">Reference proteome</keyword>
<dbReference type="AlphaFoldDB" id="A0A392NG30"/>
<evidence type="ECO:0000313" key="3">
    <source>
        <dbReference type="Proteomes" id="UP000265520"/>
    </source>
</evidence>
<feature type="region of interest" description="Disordered" evidence="1">
    <location>
        <begin position="1"/>
        <end position="41"/>
    </location>
</feature>
<feature type="non-terminal residue" evidence="2">
    <location>
        <position position="1"/>
    </location>
</feature>
<evidence type="ECO:0000256" key="1">
    <source>
        <dbReference type="SAM" id="MobiDB-lite"/>
    </source>
</evidence>
<dbReference type="Proteomes" id="UP000265520">
    <property type="component" value="Unassembled WGS sequence"/>
</dbReference>
<proteinExistence type="predicted"/>
<accession>A0A392NG30</accession>
<organism evidence="2 3">
    <name type="scientific">Trifolium medium</name>
    <dbReference type="NCBI Taxonomy" id="97028"/>
    <lineage>
        <taxon>Eukaryota</taxon>
        <taxon>Viridiplantae</taxon>
        <taxon>Streptophyta</taxon>
        <taxon>Embryophyta</taxon>
        <taxon>Tracheophyta</taxon>
        <taxon>Spermatophyta</taxon>
        <taxon>Magnoliopsida</taxon>
        <taxon>eudicotyledons</taxon>
        <taxon>Gunneridae</taxon>
        <taxon>Pentapetalae</taxon>
        <taxon>rosids</taxon>
        <taxon>fabids</taxon>
        <taxon>Fabales</taxon>
        <taxon>Fabaceae</taxon>
        <taxon>Papilionoideae</taxon>
        <taxon>50 kb inversion clade</taxon>
        <taxon>NPAAA clade</taxon>
        <taxon>Hologalegina</taxon>
        <taxon>IRL clade</taxon>
        <taxon>Trifolieae</taxon>
        <taxon>Trifolium</taxon>
    </lineage>
</organism>
<dbReference type="EMBL" id="LXQA010038491">
    <property type="protein sequence ID" value="MCH98770.1"/>
    <property type="molecule type" value="Genomic_DNA"/>
</dbReference>
<name>A0A392NG30_9FABA</name>
<reference evidence="2 3" key="1">
    <citation type="journal article" date="2018" name="Front. Plant Sci.">
        <title>Red Clover (Trifolium pratense) and Zigzag Clover (T. medium) - A Picture of Genomic Similarities and Differences.</title>
        <authorList>
            <person name="Dluhosova J."/>
            <person name="Istvanek J."/>
            <person name="Nedelnik J."/>
            <person name="Repkova J."/>
        </authorList>
    </citation>
    <scope>NUCLEOTIDE SEQUENCE [LARGE SCALE GENOMIC DNA]</scope>
    <source>
        <strain evidence="3">cv. 10/8</strain>
        <tissue evidence="2">Leaf</tissue>
    </source>
</reference>
<protein>
    <submittedName>
        <fullName evidence="2">Uncharacterized protein</fullName>
    </submittedName>
</protein>
<comment type="caution">
    <text evidence="2">The sequence shown here is derived from an EMBL/GenBank/DDBJ whole genome shotgun (WGS) entry which is preliminary data.</text>
</comment>